<dbReference type="InterPro" id="IPR029055">
    <property type="entry name" value="Ntn_hydrolases_N"/>
</dbReference>
<feature type="domain" description="Proteasome alpha-type subunits" evidence="3">
    <location>
        <begin position="182"/>
        <end position="204"/>
    </location>
</feature>
<dbReference type="FunCoup" id="A0CA94">
    <property type="interactions" value="1380"/>
</dbReference>
<name>A0CA94_PARTE</name>
<dbReference type="Proteomes" id="UP000000600">
    <property type="component" value="Unassembled WGS sequence"/>
</dbReference>
<dbReference type="STRING" id="5888.A0CA94"/>
<dbReference type="OrthoDB" id="286932at2759"/>
<dbReference type="InterPro" id="IPR023332">
    <property type="entry name" value="Proteasome_alpha-type"/>
</dbReference>
<protein>
    <recommendedName>
        <fullName evidence="3">Proteasome alpha-type subunits domain-containing protein</fullName>
    </recommendedName>
</protein>
<dbReference type="GO" id="GO:0019773">
    <property type="term" value="C:proteasome core complex, alpha-subunit complex"/>
    <property type="evidence" value="ECO:0000318"/>
    <property type="project" value="GO_Central"/>
</dbReference>
<dbReference type="AlphaFoldDB" id="A0CA94"/>
<dbReference type="InterPro" id="IPR050115">
    <property type="entry name" value="Proteasome_alpha"/>
</dbReference>
<dbReference type="HOGENOM" id="CLU_669902_0_0_1"/>
<accession>A0CA94</accession>
<dbReference type="PROSITE" id="PS51475">
    <property type="entry name" value="PROTEASOME_ALPHA_2"/>
    <property type="match status" value="1"/>
</dbReference>
<keyword evidence="5" id="KW-1185">Reference proteome</keyword>
<reference evidence="4 5" key="1">
    <citation type="journal article" date="2006" name="Nature">
        <title>Global trends of whole-genome duplications revealed by the ciliate Paramecium tetraurelia.</title>
        <authorList>
            <consortium name="Genoscope"/>
            <person name="Aury J.-M."/>
            <person name="Jaillon O."/>
            <person name="Duret L."/>
            <person name="Noel B."/>
            <person name="Jubin C."/>
            <person name="Porcel B.M."/>
            <person name="Segurens B."/>
            <person name="Daubin V."/>
            <person name="Anthouard V."/>
            <person name="Aiach N."/>
            <person name="Arnaiz O."/>
            <person name="Billaut A."/>
            <person name="Beisson J."/>
            <person name="Blanc I."/>
            <person name="Bouhouche K."/>
            <person name="Camara F."/>
            <person name="Duharcourt S."/>
            <person name="Guigo R."/>
            <person name="Gogendeau D."/>
            <person name="Katinka M."/>
            <person name="Keller A.-M."/>
            <person name="Kissmehl R."/>
            <person name="Klotz C."/>
            <person name="Koll F."/>
            <person name="Le Moue A."/>
            <person name="Lepere C."/>
            <person name="Malinsky S."/>
            <person name="Nowacki M."/>
            <person name="Nowak J.K."/>
            <person name="Plattner H."/>
            <person name="Poulain J."/>
            <person name="Ruiz F."/>
            <person name="Serrano V."/>
            <person name="Zagulski M."/>
            <person name="Dessen P."/>
            <person name="Betermier M."/>
            <person name="Weissenbach J."/>
            <person name="Scarpelli C."/>
            <person name="Schachter V."/>
            <person name="Sperling L."/>
            <person name="Meyer E."/>
            <person name="Cohen J."/>
            <person name="Wincker P."/>
        </authorList>
    </citation>
    <scope>NUCLEOTIDE SEQUENCE [LARGE SCALE GENOMIC DNA]</scope>
    <source>
        <strain evidence="4 5">Stock d4-2</strain>
    </source>
</reference>
<evidence type="ECO:0000256" key="2">
    <source>
        <dbReference type="PROSITE-ProRule" id="PRU00808"/>
    </source>
</evidence>
<dbReference type="NCBIfam" id="NF003075">
    <property type="entry name" value="PRK03996.1"/>
    <property type="match status" value="1"/>
</dbReference>
<dbReference type="CDD" id="cd03750">
    <property type="entry name" value="proteasome_alpha_type_2"/>
    <property type="match status" value="1"/>
</dbReference>
<keyword evidence="1 2" id="KW-0647">Proteasome</keyword>
<dbReference type="InterPro" id="IPR001353">
    <property type="entry name" value="Proteasome_sua/b"/>
</dbReference>
<dbReference type="RefSeq" id="XP_001435108.1">
    <property type="nucleotide sequence ID" value="XM_001435071.1"/>
</dbReference>
<dbReference type="Pfam" id="PF00227">
    <property type="entry name" value="Proteasome"/>
    <property type="match status" value="1"/>
</dbReference>
<comment type="similarity">
    <text evidence="2">Belongs to the peptidase T1A family.</text>
</comment>
<dbReference type="MEROPS" id="T01.972"/>
<dbReference type="SUPFAM" id="SSF56235">
    <property type="entry name" value="N-terminal nucleophile aminohydrolases (Ntn hydrolases)"/>
    <property type="match status" value="1"/>
</dbReference>
<evidence type="ECO:0000313" key="5">
    <source>
        <dbReference type="Proteomes" id="UP000000600"/>
    </source>
</evidence>
<dbReference type="SMART" id="SM00948">
    <property type="entry name" value="Proteasome_A_N"/>
    <property type="match status" value="1"/>
</dbReference>
<evidence type="ECO:0000313" key="4">
    <source>
        <dbReference type="EMBL" id="CAK67711.1"/>
    </source>
</evidence>
<dbReference type="KEGG" id="ptm:GSPATT00036491001"/>
<dbReference type="Gene3D" id="3.60.20.10">
    <property type="entry name" value="Glutamine Phosphoribosylpyrophosphate, subunit 1, domain 1"/>
    <property type="match status" value="1"/>
</dbReference>
<gene>
    <name evidence="4" type="ORF">GSPATT00036491001</name>
</gene>
<dbReference type="InParanoid" id="A0CA94"/>
<proteinExistence type="inferred from homology"/>
<dbReference type="EMBL" id="CT868053">
    <property type="protein sequence ID" value="CAK67711.1"/>
    <property type="molecule type" value="Genomic_DNA"/>
</dbReference>
<dbReference type="GO" id="GO:0043161">
    <property type="term" value="P:proteasome-mediated ubiquitin-dependent protein catabolic process"/>
    <property type="evidence" value="ECO:0000318"/>
    <property type="project" value="GO_Central"/>
</dbReference>
<dbReference type="eggNOG" id="KOG0181">
    <property type="taxonomic scope" value="Eukaryota"/>
</dbReference>
<dbReference type="InterPro" id="IPR000426">
    <property type="entry name" value="Proteasome_asu_N"/>
</dbReference>
<evidence type="ECO:0000256" key="1">
    <source>
        <dbReference type="ARBA" id="ARBA00022942"/>
    </source>
</evidence>
<sequence>MQAQKKGQQQSFAEYVKQITSQSVNRFQQTSTKQFRSTNLPQLLSDMDRSPYMMTSLDRAKFPQVAKMNKTSYLNYSSSEQKNFEDLASKFNRKRHSKDQFDAILVEHIEVQETSSQKKSNAILIQHYILIGHIYSILIQTIYQRIVIFFEGSMSNDQPSEISSQNIFILIKLFKIANTSMTDFALTTFSSKGKLLQIEYALNAVAKGDTAIGIKAKNGVVLVVEKKQSSILVEESSVQKVALLTDNIAATYAGLGPDFRVLSQQARKLVKKYDLKYQEEIFVQTLSRELAEDVQVATQRGGIRPFGVSILIAGYDEEGPHLVQLDPSGAYYSWKATAIGKQAKNAKAFLEKRYNADMEIEDAINTALLTLKEGFEGQMTATNIEVGVIRDDHVFRILPPSQVKDYLEELE</sequence>
<evidence type="ECO:0000259" key="3">
    <source>
        <dbReference type="SMART" id="SM00948"/>
    </source>
</evidence>
<dbReference type="PANTHER" id="PTHR11599">
    <property type="entry name" value="PROTEASOME SUBUNIT ALPHA/BETA"/>
    <property type="match status" value="1"/>
</dbReference>
<dbReference type="GeneID" id="5020893"/>
<dbReference type="Pfam" id="PF10584">
    <property type="entry name" value="Proteasome_A_N"/>
    <property type="match status" value="1"/>
</dbReference>
<organism evidence="4 5">
    <name type="scientific">Paramecium tetraurelia</name>
    <dbReference type="NCBI Taxonomy" id="5888"/>
    <lineage>
        <taxon>Eukaryota</taxon>
        <taxon>Sar</taxon>
        <taxon>Alveolata</taxon>
        <taxon>Ciliophora</taxon>
        <taxon>Intramacronucleata</taxon>
        <taxon>Oligohymenophorea</taxon>
        <taxon>Peniculida</taxon>
        <taxon>Parameciidae</taxon>
        <taxon>Paramecium</taxon>
    </lineage>
</organism>